<dbReference type="AlphaFoldDB" id="X1QMR8"/>
<reference evidence="1" key="1">
    <citation type="journal article" date="2014" name="Front. Microbiol.">
        <title>High frequency of phylogenetically diverse reductive dehalogenase-homologous genes in deep subseafloor sedimentary metagenomes.</title>
        <authorList>
            <person name="Kawai M."/>
            <person name="Futagami T."/>
            <person name="Toyoda A."/>
            <person name="Takaki Y."/>
            <person name="Nishi S."/>
            <person name="Hori S."/>
            <person name="Arai W."/>
            <person name="Tsubouchi T."/>
            <person name="Morono Y."/>
            <person name="Uchiyama I."/>
            <person name="Ito T."/>
            <person name="Fujiyama A."/>
            <person name="Inagaki F."/>
            <person name="Takami H."/>
        </authorList>
    </citation>
    <scope>NUCLEOTIDE SEQUENCE</scope>
    <source>
        <strain evidence="1">Expedition CK06-06</strain>
    </source>
</reference>
<dbReference type="Pfam" id="PF13573">
    <property type="entry name" value="SprB"/>
    <property type="match status" value="2"/>
</dbReference>
<comment type="caution">
    <text evidence="1">The sequence shown here is derived from an EMBL/GenBank/DDBJ whole genome shotgun (WGS) entry which is preliminary data.</text>
</comment>
<dbReference type="EMBL" id="BARV01037963">
    <property type="protein sequence ID" value="GAI56071.1"/>
    <property type="molecule type" value="Genomic_DNA"/>
</dbReference>
<dbReference type="InterPro" id="IPR025667">
    <property type="entry name" value="SprB_repeat"/>
</dbReference>
<dbReference type="Gene3D" id="2.60.40.740">
    <property type="match status" value="1"/>
</dbReference>
<gene>
    <name evidence="1" type="ORF">S06H3_58611</name>
</gene>
<feature type="non-terminal residue" evidence="1">
    <location>
        <position position="1"/>
    </location>
</feature>
<evidence type="ECO:0008006" key="2">
    <source>
        <dbReference type="Google" id="ProtNLM"/>
    </source>
</evidence>
<protein>
    <recommendedName>
        <fullName evidence="2">Adhesin</fullName>
    </recommendedName>
</protein>
<accession>X1QMR8</accession>
<organism evidence="1">
    <name type="scientific">marine sediment metagenome</name>
    <dbReference type="NCBI Taxonomy" id="412755"/>
    <lineage>
        <taxon>unclassified sequences</taxon>
        <taxon>metagenomes</taxon>
        <taxon>ecological metagenomes</taxon>
    </lineage>
</organism>
<sequence>NGCASSASVTITEPAILTANIIGTNVDCNGDCNGAADLTVTGGTTPYSYIWSSTETTEDLSNICAGIYCVTVTDENLCTATACITITEPASPLSAIITGTNLNCNGDSSGVVDLTVSGGTLPYSYLWSGGDTIDDLTNIPAGSYCVTIIFICNSYPICSCTKTA</sequence>
<proteinExistence type="predicted"/>
<evidence type="ECO:0000313" key="1">
    <source>
        <dbReference type="EMBL" id="GAI56071.1"/>
    </source>
</evidence>
<name>X1QMR8_9ZZZZ</name>